<dbReference type="GO" id="GO:0009055">
    <property type="term" value="F:electron transfer activity"/>
    <property type="evidence" value="ECO:0007669"/>
    <property type="project" value="InterPro"/>
</dbReference>
<evidence type="ECO:0000256" key="3">
    <source>
        <dbReference type="ARBA" id="ARBA00020076"/>
    </source>
</evidence>
<evidence type="ECO:0000313" key="13">
    <source>
        <dbReference type="EMBL" id="QQG37478.1"/>
    </source>
</evidence>
<dbReference type="EMBL" id="CP066681">
    <property type="protein sequence ID" value="QQG37478.1"/>
    <property type="molecule type" value="Genomic_DNA"/>
</dbReference>
<dbReference type="GO" id="GO:0006099">
    <property type="term" value="P:tricarboxylic acid cycle"/>
    <property type="evidence" value="ECO:0007669"/>
    <property type="project" value="InterPro"/>
</dbReference>
<dbReference type="InterPro" id="IPR034804">
    <property type="entry name" value="SQR/QFR_C/D"/>
</dbReference>
<keyword evidence="6 11" id="KW-0479">Metal-binding</keyword>
<dbReference type="NCBIfam" id="TIGR02970">
    <property type="entry name" value="succ_dehyd_cytB"/>
    <property type="match status" value="1"/>
</dbReference>
<reference evidence="13 14" key="1">
    <citation type="submission" date="2020-07" db="EMBL/GenBank/DDBJ databases">
        <title>Huge and variable diversity of episymbiotic CPR bacteria and DPANN archaea in groundwater ecosystems.</title>
        <authorList>
            <person name="He C.Y."/>
            <person name="Keren R."/>
            <person name="Whittaker M."/>
            <person name="Farag I.F."/>
            <person name="Doudna J."/>
            <person name="Cate J.H.D."/>
            <person name="Banfield J.F."/>
        </authorList>
    </citation>
    <scope>NUCLEOTIDE SEQUENCE [LARGE SCALE GENOMIC DNA]</scope>
    <source>
        <strain evidence="13">NC_groundwater_70_Ag_B-0.1um_54_66</strain>
    </source>
</reference>
<comment type="subcellular location">
    <subcellularLocation>
        <location evidence="1">Membrane</location>
        <topology evidence="1">Multi-pass membrane protein</topology>
    </subcellularLocation>
</comment>
<dbReference type="PANTHER" id="PTHR10978">
    <property type="entry name" value="SUCCINATE DEHYDROGENASE CYTOCHROME B560 SUBUNIT"/>
    <property type="match status" value="1"/>
</dbReference>
<dbReference type="GO" id="GO:0016020">
    <property type="term" value="C:membrane"/>
    <property type="evidence" value="ECO:0007669"/>
    <property type="project" value="UniProtKB-SubCell"/>
</dbReference>
<evidence type="ECO:0000256" key="12">
    <source>
        <dbReference type="SAM" id="Phobius"/>
    </source>
</evidence>
<dbReference type="CDD" id="cd03499">
    <property type="entry name" value="SQR_TypeC_SdhC"/>
    <property type="match status" value="1"/>
</dbReference>
<keyword evidence="7 12" id="KW-1133">Transmembrane helix</keyword>
<dbReference type="GO" id="GO:0046872">
    <property type="term" value="F:metal ion binding"/>
    <property type="evidence" value="ECO:0007669"/>
    <property type="project" value="UniProtKB-KW"/>
</dbReference>
<keyword evidence="8 11" id="KW-0408">Iron</keyword>
<dbReference type="InterPro" id="IPR000701">
    <property type="entry name" value="SuccDH_FuR_B_TM-su"/>
</dbReference>
<evidence type="ECO:0000256" key="10">
    <source>
        <dbReference type="ARBA" id="ARBA00025912"/>
    </source>
</evidence>
<gene>
    <name evidence="13" type="primary">sdhC</name>
    <name evidence="13" type="ORF">HYS17_11510</name>
</gene>
<accession>A0A7T5R4L9</accession>
<keyword evidence="9 12" id="KW-0472">Membrane</keyword>
<comment type="subunit">
    <text evidence="10">Part of an enzyme complex containing four subunits: a flavoprotein, an iron-sulfur protein, plus two membrane-anchoring proteins, SdhC and SdhD. The complex can form homotrimers.</text>
</comment>
<protein>
    <recommendedName>
        <fullName evidence="3">Succinate dehydrogenase cytochrome b556 subunit</fullName>
    </recommendedName>
</protein>
<comment type="cofactor">
    <cofactor evidence="11">
        <name>heme</name>
        <dbReference type="ChEBI" id="CHEBI:30413"/>
    </cofactor>
    <text evidence="11">The heme is bound between the two transmembrane subunits.</text>
</comment>
<dbReference type="Gene3D" id="1.20.1300.10">
    <property type="entry name" value="Fumarate reductase/succinate dehydrogenase, transmembrane subunit"/>
    <property type="match status" value="1"/>
</dbReference>
<keyword evidence="5 12" id="KW-0812">Transmembrane</keyword>
<dbReference type="InterPro" id="IPR014314">
    <property type="entry name" value="Succ_DH_cytb556"/>
</dbReference>
<dbReference type="SUPFAM" id="SSF81343">
    <property type="entry name" value="Fumarate reductase respiratory complex transmembrane subunits"/>
    <property type="match status" value="1"/>
</dbReference>
<evidence type="ECO:0000256" key="4">
    <source>
        <dbReference type="ARBA" id="ARBA00022617"/>
    </source>
</evidence>
<dbReference type="PROSITE" id="PS01001">
    <property type="entry name" value="SDH_CYT_2"/>
    <property type="match status" value="1"/>
</dbReference>
<dbReference type="Pfam" id="PF01127">
    <property type="entry name" value="Sdh_cyt"/>
    <property type="match status" value="1"/>
</dbReference>
<evidence type="ECO:0000256" key="11">
    <source>
        <dbReference type="PIRSR" id="PIRSR000178-1"/>
    </source>
</evidence>
<dbReference type="InterPro" id="IPR018495">
    <property type="entry name" value="Succ_DH_cyt_bsu_CS"/>
</dbReference>
<evidence type="ECO:0000256" key="5">
    <source>
        <dbReference type="ARBA" id="ARBA00022692"/>
    </source>
</evidence>
<dbReference type="PANTHER" id="PTHR10978:SF5">
    <property type="entry name" value="SUCCINATE DEHYDROGENASE CYTOCHROME B560 SUBUNIT, MITOCHONDRIAL"/>
    <property type="match status" value="1"/>
</dbReference>
<evidence type="ECO:0000256" key="1">
    <source>
        <dbReference type="ARBA" id="ARBA00004141"/>
    </source>
</evidence>
<dbReference type="Proteomes" id="UP000595362">
    <property type="component" value="Chromosome"/>
</dbReference>
<keyword evidence="4 11" id="KW-0349">Heme</keyword>
<feature type="transmembrane region" description="Helical" evidence="12">
    <location>
        <begin position="61"/>
        <end position="84"/>
    </location>
</feature>
<organism evidence="13 14">
    <name type="scientific">Micavibrio aeruginosavorus</name>
    <dbReference type="NCBI Taxonomy" id="349221"/>
    <lineage>
        <taxon>Bacteria</taxon>
        <taxon>Pseudomonadati</taxon>
        <taxon>Bdellovibrionota</taxon>
        <taxon>Bdellovibrionia</taxon>
        <taxon>Bdellovibrionales</taxon>
        <taxon>Pseudobdellovibrionaceae</taxon>
        <taxon>Micavibrio</taxon>
    </lineage>
</organism>
<evidence type="ECO:0000256" key="9">
    <source>
        <dbReference type="ARBA" id="ARBA00023136"/>
    </source>
</evidence>
<dbReference type="AlphaFoldDB" id="A0A7T5R4L9"/>
<feature type="transmembrane region" description="Helical" evidence="12">
    <location>
        <begin position="105"/>
        <end position="124"/>
    </location>
</feature>
<sequence>MMASEKPLSPHIQIYRWEITMLVSILHRAAGVALAAGTVLLVWMLLALASGEAAYECFHKFIAGPIGALLLFGWTGALFFHMGNGIRHLVMDTGRGYAIPAARRGALMVFVFAVAMTLLVWFVACPWQ</sequence>
<dbReference type="PIRSF" id="PIRSF000178">
    <property type="entry name" value="SDH_cyt_b560"/>
    <property type="match status" value="1"/>
</dbReference>
<feature type="transmembrane region" description="Helical" evidence="12">
    <location>
        <begin position="21"/>
        <end position="49"/>
    </location>
</feature>
<proteinExistence type="inferred from homology"/>
<comment type="similarity">
    <text evidence="2">Belongs to the cytochrome b560 family.</text>
</comment>
<evidence type="ECO:0000256" key="6">
    <source>
        <dbReference type="ARBA" id="ARBA00022723"/>
    </source>
</evidence>
<evidence type="ECO:0000256" key="7">
    <source>
        <dbReference type="ARBA" id="ARBA00022989"/>
    </source>
</evidence>
<evidence type="ECO:0000256" key="8">
    <source>
        <dbReference type="ARBA" id="ARBA00023004"/>
    </source>
</evidence>
<name>A0A7T5R4L9_9BACT</name>
<feature type="binding site" description="axial binding residue" evidence="11">
    <location>
        <position position="81"/>
    </location>
    <ligand>
        <name>heme</name>
        <dbReference type="ChEBI" id="CHEBI:30413"/>
        <note>ligand shared with second transmembrane subunit</note>
    </ligand>
    <ligandPart>
        <name>Fe</name>
        <dbReference type="ChEBI" id="CHEBI:18248"/>
    </ligandPart>
</feature>
<evidence type="ECO:0000313" key="14">
    <source>
        <dbReference type="Proteomes" id="UP000595362"/>
    </source>
</evidence>
<evidence type="ECO:0000256" key="2">
    <source>
        <dbReference type="ARBA" id="ARBA00007244"/>
    </source>
</evidence>